<proteinExistence type="predicted"/>
<dbReference type="Proteomes" id="UP000268014">
    <property type="component" value="Unassembled WGS sequence"/>
</dbReference>
<name>A0A0N4X3L8_HAEPC</name>
<protein>
    <submittedName>
        <fullName evidence="3">ANF_receptor domain-containing protein</fullName>
    </submittedName>
</protein>
<organism evidence="3">
    <name type="scientific">Haemonchus placei</name>
    <name type="common">Barber's pole worm</name>
    <dbReference type="NCBI Taxonomy" id="6290"/>
    <lineage>
        <taxon>Eukaryota</taxon>
        <taxon>Metazoa</taxon>
        <taxon>Ecdysozoa</taxon>
        <taxon>Nematoda</taxon>
        <taxon>Chromadorea</taxon>
        <taxon>Rhabditida</taxon>
        <taxon>Rhabditina</taxon>
        <taxon>Rhabditomorpha</taxon>
        <taxon>Strongyloidea</taxon>
        <taxon>Trichostrongylidae</taxon>
        <taxon>Haemonchus</taxon>
    </lineage>
</organism>
<dbReference type="OrthoDB" id="191270at2759"/>
<evidence type="ECO:0000313" key="3">
    <source>
        <dbReference type="WBParaSite" id="HPLM_0001896001-mRNA-1"/>
    </source>
</evidence>
<accession>A0A0N4X3L8</accession>
<reference evidence="1 2" key="2">
    <citation type="submission" date="2018-11" db="EMBL/GenBank/DDBJ databases">
        <authorList>
            <consortium name="Pathogen Informatics"/>
        </authorList>
    </citation>
    <scope>NUCLEOTIDE SEQUENCE [LARGE SCALE GENOMIC DNA]</scope>
    <source>
        <strain evidence="1 2">MHpl1</strain>
    </source>
</reference>
<evidence type="ECO:0000313" key="1">
    <source>
        <dbReference type="EMBL" id="VDO74183.1"/>
    </source>
</evidence>
<keyword evidence="2" id="KW-1185">Reference proteome</keyword>
<dbReference type="STRING" id="6290.A0A0N4X3L8"/>
<gene>
    <name evidence="1" type="ORF">HPLM_LOCUS18952</name>
</gene>
<evidence type="ECO:0000313" key="2">
    <source>
        <dbReference type="Proteomes" id="UP000268014"/>
    </source>
</evidence>
<sequence length="150" mass="17432">MVLVRIIVDSVAAGSFSKIEFEPHAPARDEFVCENSAKLNQIFPWPTKLAVSCERAHLMDVVHMLWKFGYPGFVTLDHREDGTTNMMKDGKLFRCAQAIFDGFFMVYRIIIFWKGNYVRISFHCIHVFMRRGRGRRSSWRAGLSGMVFLY</sequence>
<reference evidence="3" key="1">
    <citation type="submission" date="2017-02" db="UniProtKB">
        <authorList>
            <consortium name="WormBaseParasite"/>
        </authorList>
    </citation>
    <scope>IDENTIFICATION</scope>
</reference>
<dbReference type="WBParaSite" id="HPLM_0001896001-mRNA-1">
    <property type="protein sequence ID" value="HPLM_0001896001-mRNA-1"/>
    <property type="gene ID" value="HPLM_0001896001"/>
</dbReference>
<dbReference type="AlphaFoldDB" id="A0A0N4X3L8"/>
<dbReference type="EMBL" id="UZAF01020947">
    <property type="protein sequence ID" value="VDO74183.1"/>
    <property type="molecule type" value="Genomic_DNA"/>
</dbReference>